<keyword evidence="5" id="KW-1133">Transmembrane helix</keyword>
<dbReference type="PROSITE" id="PS50977">
    <property type="entry name" value="HTH_TETR_2"/>
    <property type="match status" value="1"/>
</dbReference>
<comment type="caution">
    <text evidence="7">The sequence shown here is derived from an EMBL/GenBank/DDBJ whole genome shotgun (WGS) entry which is preliminary data.</text>
</comment>
<evidence type="ECO:0000256" key="3">
    <source>
        <dbReference type="ARBA" id="ARBA00023163"/>
    </source>
</evidence>
<reference evidence="7 8" key="1">
    <citation type="submission" date="2017-12" db="EMBL/GenBank/DDBJ databases">
        <title>Phylogenetic diversity of female urinary microbiome.</title>
        <authorList>
            <person name="Thomas-White K."/>
            <person name="Wolfe A.J."/>
        </authorList>
    </citation>
    <scope>NUCLEOTIDE SEQUENCE [LARGE SCALE GENOMIC DNA]</scope>
    <source>
        <strain evidence="7 8">UMB0416</strain>
    </source>
</reference>
<dbReference type="Pfam" id="PF00440">
    <property type="entry name" value="TetR_N"/>
    <property type="match status" value="1"/>
</dbReference>
<keyword evidence="1" id="KW-0805">Transcription regulation</keyword>
<dbReference type="AlphaFoldDB" id="A0A2I1RFV0"/>
<dbReference type="RefSeq" id="WP_101965046.1">
    <property type="nucleotide sequence ID" value="NZ_PKJS01000016.1"/>
</dbReference>
<dbReference type="Pfam" id="PF14246">
    <property type="entry name" value="TetR_C_7"/>
    <property type="match status" value="1"/>
</dbReference>
<accession>A0A2I1RFV0</accession>
<evidence type="ECO:0000256" key="2">
    <source>
        <dbReference type="ARBA" id="ARBA00023125"/>
    </source>
</evidence>
<name>A0A2I1RFV0_FAUOS</name>
<evidence type="ECO:0000256" key="5">
    <source>
        <dbReference type="SAM" id="Phobius"/>
    </source>
</evidence>
<dbReference type="InterPro" id="IPR039536">
    <property type="entry name" value="TetR_C_Proteobacteria"/>
</dbReference>
<dbReference type="InterPro" id="IPR001647">
    <property type="entry name" value="HTH_TetR"/>
</dbReference>
<keyword evidence="3" id="KW-0804">Transcription</keyword>
<dbReference type="InterPro" id="IPR050624">
    <property type="entry name" value="HTH-type_Tx_Regulator"/>
</dbReference>
<evidence type="ECO:0000313" key="7">
    <source>
        <dbReference type="EMBL" id="PKZ67988.1"/>
    </source>
</evidence>
<dbReference type="PANTHER" id="PTHR43479:SF11">
    <property type="entry name" value="ACREF_ENVCD OPERON REPRESSOR-RELATED"/>
    <property type="match status" value="1"/>
</dbReference>
<dbReference type="PANTHER" id="PTHR43479">
    <property type="entry name" value="ACREF/ENVCD OPERON REPRESSOR-RELATED"/>
    <property type="match status" value="1"/>
</dbReference>
<feature type="DNA-binding region" description="H-T-H motif" evidence="4">
    <location>
        <begin position="35"/>
        <end position="54"/>
    </location>
</feature>
<feature type="transmembrane region" description="Helical" evidence="5">
    <location>
        <begin position="163"/>
        <end position="183"/>
    </location>
</feature>
<dbReference type="FunFam" id="1.10.10.60:FF:000141">
    <property type="entry name" value="TetR family transcriptional regulator"/>
    <property type="match status" value="1"/>
</dbReference>
<dbReference type="EMBL" id="PKJS01000016">
    <property type="protein sequence ID" value="PKZ67988.1"/>
    <property type="molecule type" value="Genomic_DNA"/>
</dbReference>
<sequence>MKQRATTEFEKTQRREKLLDAAIEIFFQKGFHATRLEDIAKQAGLSKGILYLYFQNKEAIFLALIERLALGNVQKLTQLLNNFDKTEQSIEKIFKGFFDEITYILVDTQLPKLIKIMIGDSQNFPIIVEHYKQNVINVALSQLALFLEKAHQKKLLNVPEPMLTAQLIIAPFILSVLMQVLFFGEDKQADRARIQALLQVHQKILMNYLTATQ</sequence>
<protein>
    <recommendedName>
        <fullName evidence="6">HTH tetR-type domain-containing protein</fullName>
    </recommendedName>
</protein>
<dbReference type="GO" id="GO:0003677">
    <property type="term" value="F:DNA binding"/>
    <property type="evidence" value="ECO:0007669"/>
    <property type="project" value="UniProtKB-UniRule"/>
</dbReference>
<evidence type="ECO:0000256" key="1">
    <source>
        <dbReference type="ARBA" id="ARBA00023015"/>
    </source>
</evidence>
<evidence type="ECO:0000259" key="6">
    <source>
        <dbReference type="PROSITE" id="PS50977"/>
    </source>
</evidence>
<keyword evidence="5" id="KW-0812">Transmembrane</keyword>
<proteinExistence type="predicted"/>
<dbReference type="PRINTS" id="PR00455">
    <property type="entry name" value="HTHTETR"/>
</dbReference>
<organism evidence="7 8">
    <name type="scientific">Faucicola osloensis</name>
    <name type="common">Moraxella osloensis</name>
    <dbReference type="NCBI Taxonomy" id="34062"/>
    <lineage>
        <taxon>Bacteria</taxon>
        <taxon>Pseudomonadati</taxon>
        <taxon>Pseudomonadota</taxon>
        <taxon>Gammaproteobacteria</taxon>
        <taxon>Moraxellales</taxon>
        <taxon>Moraxellaceae</taxon>
        <taxon>Faucicola</taxon>
    </lineage>
</organism>
<keyword evidence="5" id="KW-0472">Membrane</keyword>
<dbReference type="Gene3D" id="1.10.357.10">
    <property type="entry name" value="Tetracycline Repressor, domain 2"/>
    <property type="match status" value="1"/>
</dbReference>
<evidence type="ECO:0000313" key="8">
    <source>
        <dbReference type="Proteomes" id="UP000234914"/>
    </source>
</evidence>
<gene>
    <name evidence="7" type="ORF">CYJ96_10930</name>
</gene>
<dbReference type="Proteomes" id="UP000234914">
    <property type="component" value="Unassembled WGS sequence"/>
</dbReference>
<evidence type="ECO:0000256" key="4">
    <source>
        <dbReference type="PROSITE-ProRule" id="PRU00335"/>
    </source>
</evidence>
<feature type="domain" description="HTH tetR-type" evidence="6">
    <location>
        <begin position="12"/>
        <end position="72"/>
    </location>
</feature>
<dbReference type="InterPro" id="IPR009057">
    <property type="entry name" value="Homeodomain-like_sf"/>
</dbReference>
<keyword evidence="2 4" id="KW-0238">DNA-binding</keyword>
<dbReference type="SUPFAM" id="SSF46689">
    <property type="entry name" value="Homeodomain-like"/>
    <property type="match status" value="1"/>
</dbReference>